<evidence type="ECO:0000256" key="1">
    <source>
        <dbReference type="SAM" id="MobiDB-lite"/>
    </source>
</evidence>
<evidence type="ECO:0000256" key="2">
    <source>
        <dbReference type="SAM" id="SignalP"/>
    </source>
</evidence>
<feature type="compositionally biased region" description="Basic and acidic residues" evidence="1">
    <location>
        <begin position="501"/>
        <end position="526"/>
    </location>
</feature>
<dbReference type="RefSeq" id="WP_003386686.1">
    <property type="nucleotide sequence ID" value="NZ_APBN01000001.1"/>
</dbReference>
<feature type="signal peptide" evidence="2">
    <location>
        <begin position="1"/>
        <end position="23"/>
    </location>
</feature>
<proteinExistence type="predicted"/>
<evidence type="ECO:0000313" key="4">
    <source>
        <dbReference type="Proteomes" id="UP000012081"/>
    </source>
</evidence>
<dbReference type="OrthoDB" id="2379565at2"/>
<dbReference type="EMBL" id="APBN01000001">
    <property type="protein sequence ID" value="EMT54846.1"/>
    <property type="molecule type" value="Genomic_DNA"/>
</dbReference>
<comment type="caution">
    <text evidence="3">The sequence shown here is derived from an EMBL/GenBank/DDBJ whole genome shotgun (WGS) entry which is preliminary data.</text>
</comment>
<name>M8E6E9_9BACL</name>
<dbReference type="PATRIC" id="fig|1300222.3.peg.940"/>
<gene>
    <name evidence="3" type="ORF">I532_04540</name>
</gene>
<reference evidence="3 4" key="1">
    <citation type="submission" date="2013-03" db="EMBL/GenBank/DDBJ databases">
        <title>Assembly of a new bacterial strain Brevibacillus borstelensis AK1.</title>
        <authorList>
            <person name="Rajan I."/>
            <person name="PoliReddy D."/>
            <person name="Sugumar T."/>
            <person name="Rathinam K."/>
            <person name="Alqarawi S."/>
            <person name="Khalil A.B."/>
            <person name="Sivakumar N."/>
        </authorList>
    </citation>
    <scope>NUCLEOTIDE SEQUENCE [LARGE SCALE GENOMIC DNA]</scope>
    <source>
        <strain evidence="3 4">AK1</strain>
    </source>
</reference>
<dbReference type="AlphaFoldDB" id="M8E6E9"/>
<feature type="region of interest" description="Disordered" evidence="1">
    <location>
        <begin position="496"/>
        <end position="526"/>
    </location>
</feature>
<dbReference type="STRING" id="1300222.I532_04540"/>
<sequence>MKNGSKTLVALIACSLLATPAWAAEKQERPLMTTLLNKLEDLPFQAQLTITGVRDDIPLLKNMRVGTISHQDDTYTVTLSNAGKTERSDEKATATIKVKEDGELISLKVKEPDAASGKLPDLYGDKKLVNDFVNYRLSPDFTASSFAVLGIEDGQHENKAIWSVYPTINGVPLQKKAAEVVVNGDRDIVFVKRENVKLPNQSSVDDPRKAVPVQKAKDAIAENLKLELVYDEENGSWLYLPRTVEAVNALTGEPVSPMRTVKEEQVEINGQADLSAWQDSFKLERILKAELQLPSVPVDIGEETKTAAEKNGRWDAPVTRAGIHAVFDKEKKGWTISVDDEARKEREEPLSDREASKMAVNFVQNALISGKKSFLVKEMSLSAERPKWAEKSKDYREYTYAFHEVFANGAIGLQPLYTIVVDADRGGIRSVEHKMTKRPETEEKLASVKGKAATDAILRDLEVSLYYIYPEYGGQTPSLPQLVYLPVNMETLALNAQTGEPVKRVPKEKQTDLEKEKGKKKKSEEE</sequence>
<dbReference type="Proteomes" id="UP000012081">
    <property type="component" value="Unassembled WGS sequence"/>
</dbReference>
<organism evidence="3 4">
    <name type="scientific">Brevibacillus borstelensis AK1</name>
    <dbReference type="NCBI Taxonomy" id="1300222"/>
    <lineage>
        <taxon>Bacteria</taxon>
        <taxon>Bacillati</taxon>
        <taxon>Bacillota</taxon>
        <taxon>Bacilli</taxon>
        <taxon>Bacillales</taxon>
        <taxon>Paenibacillaceae</taxon>
        <taxon>Brevibacillus</taxon>
    </lineage>
</organism>
<feature type="chain" id="PRO_5004095281" evidence="2">
    <location>
        <begin position="24"/>
        <end position="526"/>
    </location>
</feature>
<evidence type="ECO:0000313" key="3">
    <source>
        <dbReference type="EMBL" id="EMT54846.1"/>
    </source>
</evidence>
<keyword evidence="2" id="KW-0732">Signal</keyword>
<protein>
    <submittedName>
        <fullName evidence="3">Uncharacterized protein</fullName>
    </submittedName>
</protein>
<keyword evidence="4" id="KW-1185">Reference proteome</keyword>
<accession>M8E6E9</accession>